<accession>A0A225UKI6</accession>
<dbReference type="OrthoDB" id="125247at2759"/>
<organism evidence="2 3">
    <name type="scientific">Phytophthora megakarya</name>
    <dbReference type="NCBI Taxonomy" id="4795"/>
    <lineage>
        <taxon>Eukaryota</taxon>
        <taxon>Sar</taxon>
        <taxon>Stramenopiles</taxon>
        <taxon>Oomycota</taxon>
        <taxon>Peronosporomycetes</taxon>
        <taxon>Peronosporales</taxon>
        <taxon>Peronosporaceae</taxon>
        <taxon>Phytophthora</taxon>
    </lineage>
</organism>
<feature type="non-terminal residue" evidence="2">
    <location>
        <position position="1"/>
    </location>
</feature>
<feature type="compositionally biased region" description="Acidic residues" evidence="1">
    <location>
        <begin position="45"/>
        <end position="63"/>
    </location>
</feature>
<comment type="caution">
    <text evidence="2">The sequence shown here is derived from an EMBL/GenBank/DDBJ whole genome shotgun (WGS) entry which is preliminary data.</text>
</comment>
<dbReference type="AlphaFoldDB" id="A0A225UKI6"/>
<proteinExistence type="predicted"/>
<feature type="region of interest" description="Disordered" evidence="1">
    <location>
        <begin position="1"/>
        <end position="121"/>
    </location>
</feature>
<sequence>MLEKDRGAASPTPTPEPRYLSYEKDGSKKSGTQPAQILRSSLKDEDQESEADTSADGDDDESLNDMLQAQTLMALSRSRSKQRRRDHAAPRRTGAGGAGDPGSGGDSDGDDSSNGSGGTRQYNIADVDPWVIQRINTLTIMTMTLEVLSRALPPEWIFPSLLPRTAVPRTGQYCSHLITGQNVRDLMAALPWNVLTGANIPEPMSFEITVDGRLGFLIERYSAVELQDLIAYWESTHRFPVPSSLIRSDLYLATFVVERTNRRSHAGDRWKQILNLILIAMREGWCDLDLLLDPYFLHFPKRTDEVAWYPGIEVRSANIADPQLNRREPTDLIEALAECDAADPWRTHYRLHHASHPARRIARLAGKFFGGPVPQRATSCSSAMILTSLLTFSSDHLR</sequence>
<name>A0A225UKI6_9STRA</name>
<reference evidence="3" key="1">
    <citation type="submission" date="2017-03" db="EMBL/GenBank/DDBJ databases">
        <title>Phytopthora megakarya and P. palmivora, two closely related causual agents of cacao black pod achieved similar genome size and gene model numbers by different mechanisms.</title>
        <authorList>
            <person name="Ali S."/>
            <person name="Shao J."/>
            <person name="Larry D.J."/>
            <person name="Kronmiller B."/>
            <person name="Shen D."/>
            <person name="Strem M.D."/>
            <person name="Melnick R.L."/>
            <person name="Guiltinan M.J."/>
            <person name="Tyler B.M."/>
            <person name="Meinhardt L.W."/>
            <person name="Bailey B.A."/>
        </authorList>
    </citation>
    <scope>NUCLEOTIDE SEQUENCE [LARGE SCALE GENOMIC DNA]</scope>
    <source>
        <strain evidence="3">zdho120</strain>
    </source>
</reference>
<gene>
    <name evidence="2" type="ORF">PHMEG_00036969</name>
</gene>
<protein>
    <submittedName>
        <fullName evidence="2">Uncharacterized protein</fullName>
    </submittedName>
</protein>
<dbReference type="Proteomes" id="UP000198211">
    <property type="component" value="Unassembled WGS sequence"/>
</dbReference>
<evidence type="ECO:0000313" key="2">
    <source>
        <dbReference type="EMBL" id="OWY93582.1"/>
    </source>
</evidence>
<feature type="compositionally biased region" description="Gly residues" evidence="1">
    <location>
        <begin position="94"/>
        <end position="106"/>
    </location>
</feature>
<dbReference type="EMBL" id="NBNE01015815">
    <property type="protein sequence ID" value="OWY93582.1"/>
    <property type="molecule type" value="Genomic_DNA"/>
</dbReference>
<feature type="compositionally biased region" description="Polar residues" evidence="1">
    <location>
        <begin position="29"/>
        <end position="39"/>
    </location>
</feature>
<keyword evidence="3" id="KW-1185">Reference proteome</keyword>
<evidence type="ECO:0000256" key="1">
    <source>
        <dbReference type="SAM" id="MobiDB-lite"/>
    </source>
</evidence>
<evidence type="ECO:0000313" key="3">
    <source>
        <dbReference type="Proteomes" id="UP000198211"/>
    </source>
</evidence>